<protein>
    <recommendedName>
        <fullName evidence="5">Cytochrome C551</fullName>
    </recommendedName>
</protein>
<evidence type="ECO:0000313" key="4">
    <source>
        <dbReference type="Proteomes" id="UP000663440"/>
    </source>
</evidence>
<accession>A0ABX7QDY7</accession>
<name>A0ABX7QDY7_9FLAO</name>
<evidence type="ECO:0000256" key="1">
    <source>
        <dbReference type="SAM" id="MobiDB-lite"/>
    </source>
</evidence>
<sequence>MKTLLKTRIVILLFASTALFSCKKNENNTVDANQKDTLDMSVDTIGPSIDSSATLDPEQHGKYGTTGATGEGSTGSGTDGSLQKGNQNIKTDSIKK</sequence>
<reference evidence="3 4" key="1">
    <citation type="submission" date="2021-03" db="EMBL/GenBank/DDBJ databases">
        <title>Flavobacterium kribbensis sp. nov, an endophytic bacteria, isolated from soybean.</title>
        <authorList>
            <person name="Lee J."/>
            <person name="Seo J."/>
        </authorList>
    </citation>
    <scope>NUCLEOTIDE SEQUENCE [LARGE SCALE GENOMIC DNA]</scope>
    <source>
        <strain evidence="3 4">BB8</strain>
    </source>
</reference>
<dbReference type="RefSeq" id="WP_207296463.1">
    <property type="nucleotide sequence ID" value="NZ_CP071448.1"/>
</dbReference>
<feature type="signal peptide" evidence="2">
    <location>
        <begin position="1"/>
        <end position="20"/>
    </location>
</feature>
<dbReference type="EMBL" id="CP071448">
    <property type="protein sequence ID" value="QSW89269.1"/>
    <property type="molecule type" value="Genomic_DNA"/>
</dbReference>
<evidence type="ECO:0000256" key="2">
    <source>
        <dbReference type="SAM" id="SignalP"/>
    </source>
</evidence>
<feature type="compositionally biased region" description="Gly residues" evidence="1">
    <location>
        <begin position="67"/>
        <end position="78"/>
    </location>
</feature>
<keyword evidence="4" id="KW-1185">Reference proteome</keyword>
<dbReference type="PROSITE" id="PS51257">
    <property type="entry name" value="PROKAR_LIPOPROTEIN"/>
    <property type="match status" value="1"/>
</dbReference>
<feature type="compositionally biased region" description="Polar residues" evidence="1">
    <location>
        <begin position="83"/>
        <end position="96"/>
    </location>
</feature>
<feature type="region of interest" description="Disordered" evidence="1">
    <location>
        <begin position="30"/>
        <end position="96"/>
    </location>
</feature>
<gene>
    <name evidence="3" type="ORF">J0383_00290</name>
</gene>
<proteinExistence type="predicted"/>
<dbReference type="Proteomes" id="UP000663440">
    <property type="component" value="Chromosome"/>
</dbReference>
<organism evidence="3 4">
    <name type="scientific">Flavobacterium endoglycinae</name>
    <dbReference type="NCBI Taxonomy" id="2816357"/>
    <lineage>
        <taxon>Bacteria</taxon>
        <taxon>Pseudomonadati</taxon>
        <taxon>Bacteroidota</taxon>
        <taxon>Flavobacteriia</taxon>
        <taxon>Flavobacteriales</taxon>
        <taxon>Flavobacteriaceae</taxon>
        <taxon>Flavobacterium</taxon>
    </lineage>
</organism>
<keyword evidence="2" id="KW-0732">Signal</keyword>
<evidence type="ECO:0000313" key="3">
    <source>
        <dbReference type="EMBL" id="QSW89269.1"/>
    </source>
</evidence>
<evidence type="ECO:0008006" key="5">
    <source>
        <dbReference type="Google" id="ProtNLM"/>
    </source>
</evidence>
<feature type="chain" id="PRO_5045304786" description="Cytochrome C551" evidence="2">
    <location>
        <begin position="21"/>
        <end position="96"/>
    </location>
</feature>